<evidence type="ECO:0000256" key="1">
    <source>
        <dbReference type="SAM" id="MobiDB-lite"/>
    </source>
</evidence>
<gene>
    <name evidence="2" type="ORF">GCM10016234_22480</name>
</gene>
<dbReference type="AlphaFoldDB" id="A0A8J3GKY9"/>
<dbReference type="EMBL" id="BMZQ01000002">
    <property type="protein sequence ID" value="GHD15503.1"/>
    <property type="molecule type" value="Genomic_DNA"/>
</dbReference>
<reference evidence="2" key="2">
    <citation type="submission" date="2020-09" db="EMBL/GenBank/DDBJ databases">
        <authorList>
            <person name="Sun Q."/>
            <person name="Kim S."/>
        </authorList>
    </citation>
    <scope>NUCLEOTIDE SEQUENCE</scope>
    <source>
        <strain evidence="2">KCTC 42249</strain>
    </source>
</reference>
<accession>A0A8J3GKY9</accession>
<dbReference type="Proteomes" id="UP000630142">
    <property type="component" value="Unassembled WGS sequence"/>
</dbReference>
<protein>
    <submittedName>
        <fullName evidence="2">Uncharacterized protein</fullName>
    </submittedName>
</protein>
<comment type="caution">
    <text evidence="2">The sequence shown here is derived from an EMBL/GenBank/DDBJ whole genome shotgun (WGS) entry which is preliminary data.</text>
</comment>
<proteinExistence type="predicted"/>
<organism evidence="2 3">
    <name type="scientific">Tianweitania populi</name>
    <dbReference type="NCBI Taxonomy" id="1607949"/>
    <lineage>
        <taxon>Bacteria</taxon>
        <taxon>Pseudomonadati</taxon>
        <taxon>Pseudomonadota</taxon>
        <taxon>Alphaproteobacteria</taxon>
        <taxon>Hyphomicrobiales</taxon>
        <taxon>Phyllobacteriaceae</taxon>
        <taxon>Tianweitania</taxon>
    </lineage>
</organism>
<reference evidence="2" key="1">
    <citation type="journal article" date="2014" name="Int. J. Syst. Evol. Microbiol.">
        <title>Complete genome sequence of Corynebacterium casei LMG S-19264T (=DSM 44701T), isolated from a smear-ripened cheese.</title>
        <authorList>
            <consortium name="US DOE Joint Genome Institute (JGI-PGF)"/>
            <person name="Walter F."/>
            <person name="Albersmeier A."/>
            <person name="Kalinowski J."/>
            <person name="Ruckert C."/>
        </authorList>
    </citation>
    <scope>NUCLEOTIDE SEQUENCE</scope>
    <source>
        <strain evidence="2">KCTC 42249</strain>
    </source>
</reference>
<evidence type="ECO:0000313" key="3">
    <source>
        <dbReference type="Proteomes" id="UP000630142"/>
    </source>
</evidence>
<keyword evidence="3" id="KW-1185">Reference proteome</keyword>
<name>A0A8J3GKY9_9HYPH</name>
<sequence length="88" mass="9886">MADLRSRLSQLRGCGSIYAASHKQLNKPKRTEPQMSKNQPRSTFADLLGMLGSAISVAAAEENGRSARPQDLRRLGIDPMEFRKIRRF</sequence>
<feature type="region of interest" description="Disordered" evidence="1">
    <location>
        <begin position="19"/>
        <end position="40"/>
    </location>
</feature>
<evidence type="ECO:0000313" key="2">
    <source>
        <dbReference type="EMBL" id="GHD15503.1"/>
    </source>
</evidence>